<name>A0A7I4B6V5_PHYPA</name>
<keyword evidence="2" id="KW-1185">Reference proteome</keyword>
<evidence type="ECO:0000313" key="2">
    <source>
        <dbReference type="Proteomes" id="UP000006727"/>
    </source>
</evidence>
<dbReference type="Gramene" id="Pp3c16_16780V3.3">
    <property type="protein sequence ID" value="Pp3c16_16780V3.3"/>
    <property type="gene ID" value="Pp3c16_16780"/>
</dbReference>
<organism evidence="1 2">
    <name type="scientific">Physcomitrium patens</name>
    <name type="common">Spreading-leaved earth moss</name>
    <name type="synonym">Physcomitrella patens</name>
    <dbReference type="NCBI Taxonomy" id="3218"/>
    <lineage>
        <taxon>Eukaryota</taxon>
        <taxon>Viridiplantae</taxon>
        <taxon>Streptophyta</taxon>
        <taxon>Embryophyta</taxon>
        <taxon>Bryophyta</taxon>
        <taxon>Bryophytina</taxon>
        <taxon>Bryopsida</taxon>
        <taxon>Funariidae</taxon>
        <taxon>Funariales</taxon>
        <taxon>Funariaceae</taxon>
        <taxon>Physcomitrium</taxon>
    </lineage>
</organism>
<evidence type="ECO:0008006" key="3">
    <source>
        <dbReference type="Google" id="ProtNLM"/>
    </source>
</evidence>
<accession>A0A7I4B6V5</accession>
<dbReference type="Proteomes" id="UP000006727">
    <property type="component" value="Chromosome 16"/>
</dbReference>
<proteinExistence type="predicted"/>
<reference evidence="1" key="3">
    <citation type="submission" date="2020-12" db="UniProtKB">
        <authorList>
            <consortium name="EnsemblPlants"/>
        </authorList>
    </citation>
    <scope>IDENTIFICATION</scope>
</reference>
<dbReference type="EnsemblPlants" id="Pp3c16_16780V3.3">
    <property type="protein sequence ID" value="Pp3c16_16780V3.3"/>
    <property type="gene ID" value="Pp3c16_16780"/>
</dbReference>
<protein>
    <recommendedName>
        <fullName evidence="3">Essential protein Yae1 N-terminal domain-containing protein</fullName>
    </recommendedName>
</protein>
<reference evidence="1 2" key="1">
    <citation type="journal article" date="2008" name="Science">
        <title>The Physcomitrella genome reveals evolutionary insights into the conquest of land by plants.</title>
        <authorList>
            <person name="Rensing S."/>
            <person name="Lang D."/>
            <person name="Zimmer A."/>
            <person name="Terry A."/>
            <person name="Salamov A."/>
            <person name="Shapiro H."/>
            <person name="Nishiyama T."/>
            <person name="Perroud P.-F."/>
            <person name="Lindquist E."/>
            <person name="Kamisugi Y."/>
            <person name="Tanahashi T."/>
            <person name="Sakakibara K."/>
            <person name="Fujita T."/>
            <person name="Oishi K."/>
            <person name="Shin-I T."/>
            <person name="Kuroki Y."/>
            <person name="Toyoda A."/>
            <person name="Suzuki Y."/>
            <person name="Hashimoto A."/>
            <person name="Yamaguchi K."/>
            <person name="Sugano A."/>
            <person name="Kohara Y."/>
            <person name="Fujiyama A."/>
            <person name="Anterola A."/>
            <person name="Aoki S."/>
            <person name="Ashton N."/>
            <person name="Barbazuk W.B."/>
            <person name="Barker E."/>
            <person name="Bennetzen J."/>
            <person name="Bezanilla M."/>
            <person name="Blankenship R."/>
            <person name="Cho S.H."/>
            <person name="Dutcher S."/>
            <person name="Estelle M."/>
            <person name="Fawcett J.A."/>
            <person name="Gundlach H."/>
            <person name="Hanada K."/>
            <person name="Heyl A."/>
            <person name="Hicks K.A."/>
            <person name="Hugh J."/>
            <person name="Lohr M."/>
            <person name="Mayer K."/>
            <person name="Melkozernov A."/>
            <person name="Murata T."/>
            <person name="Nelson D."/>
            <person name="Pils B."/>
            <person name="Prigge M."/>
            <person name="Reiss B."/>
            <person name="Renner T."/>
            <person name="Rombauts S."/>
            <person name="Rushton P."/>
            <person name="Sanderfoot A."/>
            <person name="Schween G."/>
            <person name="Shiu S.-H."/>
            <person name="Stueber K."/>
            <person name="Theodoulou F.L."/>
            <person name="Tu H."/>
            <person name="Van de Peer Y."/>
            <person name="Verrier P.J."/>
            <person name="Waters E."/>
            <person name="Wood A."/>
            <person name="Yang L."/>
            <person name="Cove D."/>
            <person name="Cuming A."/>
            <person name="Hasebe M."/>
            <person name="Lucas S."/>
            <person name="Mishler D.B."/>
            <person name="Reski R."/>
            <person name="Grigoriev I."/>
            <person name="Quatrano R.S."/>
            <person name="Boore J.L."/>
        </authorList>
    </citation>
    <scope>NUCLEOTIDE SEQUENCE [LARGE SCALE GENOMIC DNA]</scope>
    <source>
        <strain evidence="1 2">cv. Gransden 2004</strain>
    </source>
</reference>
<dbReference type="AlphaFoldDB" id="A0A7I4B6V5"/>
<dbReference type="EMBL" id="ABEU02000016">
    <property type="status" value="NOT_ANNOTATED_CDS"/>
    <property type="molecule type" value="Genomic_DNA"/>
</dbReference>
<reference evidence="1 2" key="2">
    <citation type="journal article" date="2018" name="Plant J.">
        <title>The Physcomitrella patens chromosome-scale assembly reveals moss genome structure and evolution.</title>
        <authorList>
            <person name="Lang D."/>
            <person name="Ullrich K.K."/>
            <person name="Murat F."/>
            <person name="Fuchs J."/>
            <person name="Jenkins J."/>
            <person name="Haas F.B."/>
            <person name="Piednoel M."/>
            <person name="Gundlach H."/>
            <person name="Van Bel M."/>
            <person name="Meyberg R."/>
            <person name="Vives C."/>
            <person name="Morata J."/>
            <person name="Symeonidi A."/>
            <person name="Hiss M."/>
            <person name="Muchero W."/>
            <person name="Kamisugi Y."/>
            <person name="Saleh O."/>
            <person name="Blanc G."/>
            <person name="Decker E.L."/>
            <person name="van Gessel N."/>
            <person name="Grimwood J."/>
            <person name="Hayes R.D."/>
            <person name="Graham S.W."/>
            <person name="Gunter L.E."/>
            <person name="McDaniel S.F."/>
            <person name="Hoernstein S.N.W."/>
            <person name="Larsson A."/>
            <person name="Li F.W."/>
            <person name="Perroud P.F."/>
            <person name="Phillips J."/>
            <person name="Ranjan P."/>
            <person name="Rokshar D.S."/>
            <person name="Rothfels C.J."/>
            <person name="Schneider L."/>
            <person name="Shu S."/>
            <person name="Stevenson D.W."/>
            <person name="Thummler F."/>
            <person name="Tillich M."/>
            <person name="Villarreal Aguilar J.C."/>
            <person name="Widiez T."/>
            <person name="Wong G.K."/>
            <person name="Wymore A."/>
            <person name="Zhang Y."/>
            <person name="Zimmer A.D."/>
            <person name="Quatrano R.S."/>
            <person name="Mayer K.F.X."/>
            <person name="Goodstein D."/>
            <person name="Casacuberta J.M."/>
            <person name="Vandepoele K."/>
            <person name="Reski R."/>
            <person name="Cuming A.C."/>
            <person name="Tuskan G.A."/>
            <person name="Maumus F."/>
            <person name="Salse J."/>
            <person name="Schmutz J."/>
            <person name="Rensing S.A."/>
        </authorList>
    </citation>
    <scope>NUCLEOTIDE SEQUENCE [LARGE SCALE GENOMIC DNA]</scope>
    <source>
        <strain evidence="1 2">cv. Gransden 2004</strain>
    </source>
</reference>
<evidence type="ECO:0000313" key="1">
    <source>
        <dbReference type="EnsemblPlants" id="Pp3c16_16780V3.3"/>
    </source>
</evidence>
<sequence length="62" mass="6798">MRVHTHSEDLTTISGLCGDWKSRGNEVGLKTGFELGEEKGFLRGCVDIRNAALQKHSVAFPP</sequence>